<dbReference type="AlphaFoldDB" id="A0AAV2R2C5"/>
<feature type="non-terminal residue" evidence="2">
    <location>
        <position position="101"/>
    </location>
</feature>
<organism evidence="2 3">
    <name type="scientific">Meganyctiphanes norvegica</name>
    <name type="common">Northern krill</name>
    <name type="synonym">Thysanopoda norvegica</name>
    <dbReference type="NCBI Taxonomy" id="48144"/>
    <lineage>
        <taxon>Eukaryota</taxon>
        <taxon>Metazoa</taxon>
        <taxon>Ecdysozoa</taxon>
        <taxon>Arthropoda</taxon>
        <taxon>Crustacea</taxon>
        <taxon>Multicrustacea</taxon>
        <taxon>Malacostraca</taxon>
        <taxon>Eumalacostraca</taxon>
        <taxon>Eucarida</taxon>
        <taxon>Euphausiacea</taxon>
        <taxon>Euphausiidae</taxon>
        <taxon>Meganyctiphanes</taxon>
    </lineage>
</organism>
<reference evidence="2 3" key="1">
    <citation type="submission" date="2024-05" db="EMBL/GenBank/DDBJ databases">
        <authorList>
            <person name="Wallberg A."/>
        </authorList>
    </citation>
    <scope>NUCLEOTIDE SEQUENCE [LARGE SCALE GENOMIC DNA]</scope>
</reference>
<dbReference type="EMBL" id="CAXKWB010014975">
    <property type="protein sequence ID" value="CAL4112297.1"/>
    <property type="molecule type" value="Genomic_DNA"/>
</dbReference>
<evidence type="ECO:0000256" key="1">
    <source>
        <dbReference type="SAM" id="MobiDB-lite"/>
    </source>
</evidence>
<accession>A0AAV2R2C5</accession>
<feature type="region of interest" description="Disordered" evidence="1">
    <location>
        <begin position="1"/>
        <end position="34"/>
    </location>
</feature>
<comment type="caution">
    <text evidence="2">The sequence shown here is derived from an EMBL/GenBank/DDBJ whole genome shotgun (WGS) entry which is preliminary data.</text>
</comment>
<keyword evidence="3" id="KW-1185">Reference proteome</keyword>
<protein>
    <submittedName>
        <fullName evidence="2">Uncharacterized protein</fullName>
    </submittedName>
</protein>
<name>A0AAV2R2C5_MEGNR</name>
<sequence>ISAAVVRSRRQQQQRPLHAPVKMSFDAATPGSPGSPLQTIREVNSDTDVDPDVIPLCQDQSESITLEERHDKRDIVDLQRRKQRIELAQQQLKKKLHSDMQ</sequence>
<proteinExistence type="predicted"/>
<gene>
    <name evidence="2" type="ORF">MNOR_LOCUS19852</name>
</gene>
<evidence type="ECO:0000313" key="3">
    <source>
        <dbReference type="Proteomes" id="UP001497623"/>
    </source>
</evidence>
<dbReference type="Proteomes" id="UP001497623">
    <property type="component" value="Unassembled WGS sequence"/>
</dbReference>
<evidence type="ECO:0000313" key="2">
    <source>
        <dbReference type="EMBL" id="CAL4112297.1"/>
    </source>
</evidence>
<feature type="non-terminal residue" evidence="2">
    <location>
        <position position="1"/>
    </location>
</feature>